<comment type="similarity">
    <text evidence="2">Belongs to the glycosyl hydrolase 51 family.</text>
</comment>
<dbReference type="GO" id="GO:0000272">
    <property type="term" value="P:polysaccharide catabolic process"/>
    <property type="evidence" value="ECO:0007669"/>
    <property type="project" value="TreeGrafter"/>
</dbReference>
<dbReference type="Pfam" id="PF06964">
    <property type="entry name" value="Alpha-L-AF_C"/>
    <property type="match status" value="1"/>
</dbReference>
<dbReference type="EC" id="3.2.1.55" evidence="4"/>
<dbReference type="SUPFAM" id="SSF51011">
    <property type="entry name" value="Glycosyl hydrolase domain"/>
    <property type="match status" value="1"/>
</dbReference>
<keyword evidence="11" id="KW-1185">Reference proteome</keyword>
<dbReference type="SUPFAM" id="SSF51445">
    <property type="entry name" value="(Trans)glycosidases"/>
    <property type="match status" value="1"/>
</dbReference>
<keyword evidence="8" id="KW-0732">Signal</keyword>
<dbReference type="Pfam" id="PF22848">
    <property type="entry name" value="ASD1_dom"/>
    <property type="match status" value="1"/>
</dbReference>
<dbReference type="Gene3D" id="3.20.20.80">
    <property type="entry name" value="Glycosidases"/>
    <property type="match status" value="1"/>
</dbReference>
<feature type="chain" id="PRO_5026061078" description="non-reducing end alpha-L-arabinofuranosidase" evidence="8">
    <location>
        <begin position="21"/>
        <end position="506"/>
    </location>
</feature>
<evidence type="ECO:0000313" key="10">
    <source>
        <dbReference type="EMBL" id="QIG81439.1"/>
    </source>
</evidence>
<evidence type="ECO:0000256" key="4">
    <source>
        <dbReference type="ARBA" id="ARBA00012670"/>
    </source>
</evidence>
<dbReference type="AlphaFoldDB" id="A0A6G6Y944"/>
<evidence type="ECO:0000259" key="9">
    <source>
        <dbReference type="SMART" id="SM00813"/>
    </source>
</evidence>
<dbReference type="InterPro" id="IPR017853">
    <property type="entry name" value="GH"/>
</dbReference>
<accession>A0A6G6Y944</accession>
<dbReference type="PANTHER" id="PTHR43576">
    <property type="entry name" value="ALPHA-L-ARABINOFURANOSIDASE C-RELATED"/>
    <property type="match status" value="1"/>
</dbReference>
<dbReference type="Gene3D" id="2.60.40.1180">
    <property type="entry name" value="Golgi alpha-mannosidase II"/>
    <property type="match status" value="1"/>
</dbReference>
<proteinExistence type="inferred from homology"/>
<gene>
    <name evidence="10" type="ORF">G5C33_17700</name>
</gene>
<keyword evidence="5" id="KW-0378">Hydrolase</keyword>
<comment type="subunit">
    <text evidence="3">Homohexamer; trimer of dimers.</text>
</comment>
<feature type="domain" description="Alpha-L-arabinofuranosidase C-terminal" evidence="9">
    <location>
        <begin position="314"/>
        <end position="499"/>
    </location>
</feature>
<evidence type="ECO:0000256" key="1">
    <source>
        <dbReference type="ARBA" id="ARBA00001462"/>
    </source>
</evidence>
<organism evidence="10 11">
    <name type="scientific">Stakelama tenebrarum</name>
    <dbReference type="NCBI Taxonomy" id="2711215"/>
    <lineage>
        <taxon>Bacteria</taxon>
        <taxon>Pseudomonadati</taxon>
        <taxon>Pseudomonadota</taxon>
        <taxon>Alphaproteobacteria</taxon>
        <taxon>Sphingomonadales</taxon>
        <taxon>Sphingomonadaceae</taxon>
        <taxon>Stakelama</taxon>
    </lineage>
</organism>
<name>A0A6G6Y944_9SPHN</name>
<protein>
    <recommendedName>
        <fullName evidence="4">non-reducing end alpha-L-arabinofuranosidase</fullName>
        <ecNumber evidence="4">3.2.1.55</ecNumber>
    </recommendedName>
</protein>
<dbReference type="InterPro" id="IPR010720">
    <property type="entry name" value="Alpha-L-AF_C"/>
</dbReference>
<dbReference type="SMART" id="SM00813">
    <property type="entry name" value="Alpha-L-AF_C"/>
    <property type="match status" value="1"/>
</dbReference>
<evidence type="ECO:0000256" key="5">
    <source>
        <dbReference type="ARBA" id="ARBA00022801"/>
    </source>
</evidence>
<feature type="signal peptide" evidence="8">
    <location>
        <begin position="1"/>
        <end position="20"/>
    </location>
</feature>
<dbReference type="GO" id="GO:0046556">
    <property type="term" value="F:alpha-L-arabinofuranosidase activity"/>
    <property type="evidence" value="ECO:0007669"/>
    <property type="project" value="UniProtKB-EC"/>
</dbReference>
<dbReference type="KEGG" id="spzr:G5C33_17700"/>
<keyword evidence="7" id="KW-0326">Glycosidase</keyword>
<evidence type="ECO:0000256" key="2">
    <source>
        <dbReference type="ARBA" id="ARBA00007186"/>
    </source>
</evidence>
<keyword evidence="6" id="KW-0119">Carbohydrate metabolism</keyword>
<reference evidence="10 11" key="1">
    <citation type="submission" date="2020-02" db="EMBL/GenBank/DDBJ databases">
        <authorList>
            <person name="Zheng R.K."/>
            <person name="Sun C.M."/>
        </authorList>
    </citation>
    <scope>NUCLEOTIDE SEQUENCE [LARGE SCALE GENOMIC DNA]</scope>
    <source>
        <strain evidence="11">zrk23</strain>
    </source>
</reference>
<dbReference type="GO" id="GO:0046373">
    <property type="term" value="P:L-arabinose metabolic process"/>
    <property type="evidence" value="ECO:0007669"/>
    <property type="project" value="InterPro"/>
</dbReference>
<dbReference type="PANTHER" id="PTHR43576:SF2">
    <property type="entry name" value="INTRACELLULAR EXO-ALPHA-L-ARABINOFURANOSIDASE 2"/>
    <property type="match status" value="1"/>
</dbReference>
<dbReference type="RefSeq" id="WP_165328365.1">
    <property type="nucleotide sequence ID" value="NZ_CP049109.1"/>
</dbReference>
<dbReference type="EMBL" id="CP049109">
    <property type="protein sequence ID" value="QIG81439.1"/>
    <property type="molecule type" value="Genomic_DNA"/>
</dbReference>
<evidence type="ECO:0000313" key="11">
    <source>
        <dbReference type="Proteomes" id="UP000501568"/>
    </source>
</evidence>
<dbReference type="InterPro" id="IPR013780">
    <property type="entry name" value="Glyco_hydro_b"/>
</dbReference>
<dbReference type="Proteomes" id="UP000501568">
    <property type="component" value="Chromosome"/>
</dbReference>
<dbReference type="InterPro" id="IPR055235">
    <property type="entry name" value="ASD1_cat"/>
</dbReference>
<evidence type="ECO:0000256" key="3">
    <source>
        <dbReference type="ARBA" id="ARBA00011165"/>
    </source>
</evidence>
<evidence type="ECO:0000256" key="8">
    <source>
        <dbReference type="SAM" id="SignalP"/>
    </source>
</evidence>
<comment type="catalytic activity">
    <reaction evidence="1">
        <text>Hydrolysis of terminal non-reducing alpha-L-arabinofuranoside residues in alpha-L-arabinosides.</text>
        <dbReference type="EC" id="3.2.1.55"/>
    </reaction>
</comment>
<sequence>MLKHALLALAVFVAPLAASAQTAIHIDRNAPTGTIQPEIYGQFVEHLGSQIYDGIWVGPDSDIPNTDGIRNDVFAALDALDIPVIRWPGGCFADEYHWRDGIGPERTPRVNMSWGETPEPNSFGTHEFFDLAERLGAKTYLNVNLGSGSVREAAEWLEYISSASNSALAQERRANGRDKPWHVDYLSIGNETWGCGGNMRPEYYADLYLQWATLIKIPGEQPYRILSGSNDTNPEYSAQLLRHPQMGWAADAVSLHYYTLPTGDWSTKGPATGFGEAQWISTIANALKIEPIIERQLAANDAAAGDDPPALAVDEWGMWVDGEPGDPALYQQNGIRDAIVAALHLNVFHAHADRIAMTNIAQMVNVLQAMILTDGPRMVLTPTYHVYAMYRPFQGAAALPVSLESPEYRLGNSSVPALSASAAIPADGGLVVALINADAHADHAVTLDVGSGRLVSARVLAGDAMDAHNSFEAPDAVSPRPIDVARKGSEASLRLPPRSVTVLRFE</sequence>
<evidence type="ECO:0000256" key="6">
    <source>
        <dbReference type="ARBA" id="ARBA00023277"/>
    </source>
</evidence>
<evidence type="ECO:0000256" key="7">
    <source>
        <dbReference type="ARBA" id="ARBA00023295"/>
    </source>
</evidence>